<dbReference type="InterPro" id="IPR004709">
    <property type="entry name" value="NaH_exchanger"/>
</dbReference>
<dbReference type="OMA" id="MVYQVVA"/>
<reference evidence="13 14" key="1">
    <citation type="submission" date="2016-02" db="EMBL/GenBank/DDBJ databases">
        <title>Genome analysis of coral dinoflagellate symbionts highlights evolutionary adaptations to a symbiotic lifestyle.</title>
        <authorList>
            <person name="Aranda M."/>
            <person name="Li Y."/>
            <person name="Liew Y.J."/>
            <person name="Baumgarten S."/>
            <person name="Simakov O."/>
            <person name="Wilson M."/>
            <person name="Piel J."/>
            <person name="Ashoor H."/>
            <person name="Bougouffa S."/>
            <person name="Bajic V.B."/>
            <person name="Ryu T."/>
            <person name="Ravasi T."/>
            <person name="Bayer T."/>
            <person name="Micklem G."/>
            <person name="Kim H."/>
            <person name="Bhak J."/>
            <person name="Lajeunesse T.C."/>
            <person name="Voolstra C.R."/>
        </authorList>
    </citation>
    <scope>NUCLEOTIDE SEQUENCE [LARGE SCALE GENOMIC DNA]</scope>
    <source>
        <strain evidence="13 14">CCMP2467</strain>
    </source>
</reference>
<dbReference type="Gene3D" id="6.10.140.1330">
    <property type="match status" value="1"/>
</dbReference>
<feature type="transmembrane region" description="Helical" evidence="11">
    <location>
        <begin position="135"/>
        <end position="155"/>
    </location>
</feature>
<keyword evidence="3" id="KW-1003">Cell membrane</keyword>
<dbReference type="PANTHER" id="PTHR10110">
    <property type="entry name" value="SODIUM/HYDROGEN EXCHANGER"/>
    <property type="match status" value="1"/>
</dbReference>
<evidence type="ECO:0000256" key="6">
    <source>
        <dbReference type="ARBA" id="ARBA00023053"/>
    </source>
</evidence>
<evidence type="ECO:0000256" key="9">
    <source>
        <dbReference type="ARBA" id="ARBA00023201"/>
    </source>
</evidence>
<dbReference type="OrthoDB" id="433258at2759"/>
<evidence type="ECO:0000256" key="4">
    <source>
        <dbReference type="ARBA" id="ARBA00022692"/>
    </source>
</evidence>
<evidence type="ECO:0000313" key="14">
    <source>
        <dbReference type="Proteomes" id="UP000186817"/>
    </source>
</evidence>
<proteinExistence type="predicted"/>
<feature type="transmembrane region" description="Helical" evidence="11">
    <location>
        <begin position="348"/>
        <end position="368"/>
    </location>
</feature>
<dbReference type="AlphaFoldDB" id="A0A1Q9F4J2"/>
<feature type="domain" description="Cation/H+ exchanger transmembrane" evidence="12">
    <location>
        <begin position="49"/>
        <end position="459"/>
    </location>
</feature>
<feature type="transmembrane region" description="Helical" evidence="11">
    <location>
        <begin position="399"/>
        <end position="418"/>
    </location>
</feature>
<evidence type="ECO:0000259" key="12">
    <source>
        <dbReference type="Pfam" id="PF00999"/>
    </source>
</evidence>
<dbReference type="PRINTS" id="PR01084">
    <property type="entry name" value="NAHEXCHNGR"/>
</dbReference>
<feature type="transmembrane region" description="Helical" evidence="11">
    <location>
        <begin position="290"/>
        <end position="308"/>
    </location>
</feature>
<feature type="transmembrane region" description="Helical" evidence="11">
    <location>
        <begin position="64"/>
        <end position="83"/>
    </location>
</feature>
<keyword evidence="5 11" id="KW-1133">Transmembrane helix</keyword>
<evidence type="ECO:0000256" key="5">
    <source>
        <dbReference type="ARBA" id="ARBA00022989"/>
    </source>
</evidence>
<organism evidence="13 14">
    <name type="scientific">Symbiodinium microadriaticum</name>
    <name type="common">Dinoflagellate</name>
    <name type="synonym">Zooxanthella microadriatica</name>
    <dbReference type="NCBI Taxonomy" id="2951"/>
    <lineage>
        <taxon>Eukaryota</taxon>
        <taxon>Sar</taxon>
        <taxon>Alveolata</taxon>
        <taxon>Dinophyceae</taxon>
        <taxon>Suessiales</taxon>
        <taxon>Symbiodiniaceae</taxon>
        <taxon>Symbiodinium</taxon>
    </lineage>
</organism>
<feature type="transmembrane region" description="Helical" evidence="11">
    <location>
        <begin position="266"/>
        <end position="284"/>
    </location>
</feature>
<gene>
    <name evidence="13" type="primary">Slc9a8</name>
    <name evidence="13" type="ORF">AK812_SmicGene1231</name>
</gene>
<keyword evidence="7" id="KW-0406">Ion transport</keyword>
<evidence type="ECO:0000313" key="13">
    <source>
        <dbReference type="EMBL" id="OLQ14600.1"/>
    </source>
</evidence>
<evidence type="ECO:0000256" key="2">
    <source>
        <dbReference type="ARBA" id="ARBA00022448"/>
    </source>
</evidence>
<dbReference type="GO" id="GO:0051453">
    <property type="term" value="P:regulation of intracellular pH"/>
    <property type="evidence" value="ECO:0007669"/>
    <property type="project" value="TreeGrafter"/>
</dbReference>
<keyword evidence="4 11" id="KW-0812">Transmembrane</keyword>
<dbReference type="EMBL" id="LSRX01000013">
    <property type="protein sequence ID" value="OLQ14600.1"/>
    <property type="molecule type" value="Genomic_DNA"/>
</dbReference>
<accession>A0A1Q9F4J2</accession>
<dbReference type="Proteomes" id="UP000186817">
    <property type="component" value="Unassembled WGS sequence"/>
</dbReference>
<feature type="transmembrane region" description="Helical" evidence="11">
    <location>
        <begin position="39"/>
        <end position="57"/>
    </location>
</feature>
<dbReference type="GO" id="GO:0015385">
    <property type="term" value="F:sodium:proton antiporter activity"/>
    <property type="evidence" value="ECO:0007669"/>
    <property type="project" value="InterPro"/>
</dbReference>
<dbReference type="GO" id="GO:0005886">
    <property type="term" value="C:plasma membrane"/>
    <property type="evidence" value="ECO:0007669"/>
    <property type="project" value="UniProtKB-SubCell"/>
</dbReference>
<dbReference type="InterPro" id="IPR006153">
    <property type="entry name" value="Cation/H_exchanger_TM"/>
</dbReference>
<evidence type="ECO:0000256" key="7">
    <source>
        <dbReference type="ARBA" id="ARBA00023065"/>
    </source>
</evidence>
<keyword evidence="6" id="KW-0915">Sodium</keyword>
<sequence>MAAADIIDPIDAVSENPFEPLFGNCNVSAEGLTNMAEQLVLASVGTAIVVLVLANLLHRCKITFIPESLIAVALGGVLSIGLYKSEWGGQRNYLSQPVEYALFSLSLKLYCLPIIIFEAGWSLRQRDFFSQIGYILLLAIVGTSISVVVVAHLLLATSQYHGITDSRTAFAFASLISSTDPVATLSTFGTMNVDPLLFILVFGESQINDAVAITLFEAINSGDGSTSFGELCLHVFILFFGSLGLGIAFAGVSIMIMRATRLGHSAADAILFVLFTPFAMYALAEQCKMSGIITVLFGSIVFGAYAPPHLTQEATTFASFLLKQAASVGDLIVFLNCGLQVVHVSQRGLVMGCWVMLICLVARAAAVFPMSWICNSIKWCVSQRIETERRHFITWKHQVMLWHSGLRGGIGLVLALELGEYVDHSNEHPGAKHELVDATFVMICVYLLVFGGSTGFVLQLVGLPWGTQVPEDASLYGASDQSGMFYHMGNKFRATILRPLLVGKHPHCESGLATHNVATEVIRTAVERQSSTYFGDRKRSSMMGLAPSAVERFHSVSMFGSMDPAHVEEVEDAMCESSSSSDAGAAPSQRRLSELCSLGEDTEEDDSESGEGDTKA</sequence>
<feature type="transmembrane region" description="Helical" evidence="11">
    <location>
        <begin position="320"/>
        <end position="342"/>
    </location>
</feature>
<dbReference type="PANTHER" id="PTHR10110:SF86">
    <property type="entry name" value="SODIUM_HYDROGEN EXCHANGER 7"/>
    <property type="match status" value="1"/>
</dbReference>
<feature type="compositionally biased region" description="Acidic residues" evidence="10">
    <location>
        <begin position="600"/>
        <end position="616"/>
    </location>
</feature>
<keyword evidence="2" id="KW-0813">Transport</keyword>
<comment type="caution">
    <text evidence="13">The sequence shown here is derived from an EMBL/GenBank/DDBJ whole genome shotgun (WGS) entry which is preliminary data.</text>
</comment>
<evidence type="ECO:0000256" key="11">
    <source>
        <dbReference type="SAM" id="Phobius"/>
    </source>
</evidence>
<protein>
    <submittedName>
        <fullName evidence="13">Sodium/hydrogen exchanger 8</fullName>
    </submittedName>
</protein>
<evidence type="ECO:0000256" key="10">
    <source>
        <dbReference type="SAM" id="MobiDB-lite"/>
    </source>
</evidence>
<keyword evidence="9" id="KW-0739">Sodium transport</keyword>
<evidence type="ECO:0000256" key="1">
    <source>
        <dbReference type="ARBA" id="ARBA00004651"/>
    </source>
</evidence>
<feature type="transmembrane region" description="Helical" evidence="11">
    <location>
        <begin position="103"/>
        <end position="123"/>
    </location>
</feature>
<evidence type="ECO:0000256" key="3">
    <source>
        <dbReference type="ARBA" id="ARBA00022475"/>
    </source>
</evidence>
<dbReference type="GO" id="GO:0015386">
    <property type="term" value="F:potassium:proton antiporter activity"/>
    <property type="evidence" value="ECO:0007669"/>
    <property type="project" value="TreeGrafter"/>
</dbReference>
<evidence type="ECO:0000256" key="8">
    <source>
        <dbReference type="ARBA" id="ARBA00023136"/>
    </source>
</evidence>
<dbReference type="InterPro" id="IPR018422">
    <property type="entry name" value="Cation/H_exchanger_CPA1"/>
</dbReference>
<feature type="transmembrane region" description="Helical" evidence="11">
    <location>
        <begin position="438"/>
        <end position="458"/>
    </location>
</feature>
<keyword evidence="8 11" id="KW-0472">Membrane</keyword>
<comment type="subcellular location">
    <subcellularLocation>
        <location evidence="1">Cell membrane</location>
        <topology evidence="1">Multi-pass membrane protein</topology>
    </subcellularLocation>
</comment>
<keyword evidence="14" id="KW-1185">Reference proteome</keyword>
<name>A0A1Q9F4J2_SYMMI</name>
<feature type="transmembrane region" description="Helical" evidence="11">
    <location>
        <begin position="233"/>
        <end position="254"/>
    </location>
</feature>
<dbReference type="Pfam" id="PF00999">
    <property type="entry name" value="Na_H_Exchanger"/>
    <property type="match status" value="1"/>
</dbReference>
<dbReference type="GO" id="GO:0098719">
    <property type="term" value="P:sodium ion import across plasma membrane"/>
    <property type="evidence" value="ECO:0007669"/>
    <property type="project" value="TreeGrafter"/>
</dbReference>
<feature type="region of interest" description="Disordered" evidence="10">
    <location>
        <begin position="570"/>
        <end position="616"/>
    </location>
</feature>